<dbReference type="SUPFAM" id="SSF103473">
    <property type="entry name" value="MFS general substrate transporter"/>
    <property type="match status" value="1"/>
</dbReference>
<dbReference type="PANTHER" id="PTHR23505:SF79">
    <property type="entry name" value="PROTEIN SPINSTER"/>
    <property type="match status" value="1"/>
</dbReference>
<feature type="transmembrane region" description="Helical" evidence="6">
    <location>
        <begin position="115"/>
        <end position="138"/>
    </location>
</feature>
<organism evidence="8 9">
    <name type="scientific">Temperatibacter marinus</name>
    <dbReference type="NCBI Taxonomy" id="1456591"/>
    <lineage>
        <taxon>Bacteria</taxon>
        <taxon>Pseudomonadati</taxon>
        <taxon>Pseudomonadota</taxon>
        <taxon>Alphaproteobacteria</taxon>
        <taxon>Kordiimonadales</taxon>
        <taxon>Temperatibacteraceae</taxon>
        <taxon>Temperatibacter</taxon>
    </lineage>
</organism>
<keyword evidence="9" id="KW-1185">Reference proteome</keyword>
<protein>
    <submittedName>
        <fullName evidence="8">MFS transporter</fullName>
    </submittedName>
</protein>
<dbReference type="EMBL" id="CP123872">
    <property type="protein sequence ID" value="WND02962.1"/>
    <property type="molecule type" value="Genomic_DNA"/>
</dbReference>
<dbReference type="KEGG" id="tmk:QGN29_01110"/>
<evidence type="ECO:0000256" key="3">
    <source>
        <dbReference type="ARBA" id="ARBA00022692"/>
    </source>
</evidence>
<proteinExistence type="predicted"/>
<evidence type="ECO:0000259" key="7">
    <source>
        <dbReference type="PROSITE" id="PS50850"/>
    </source>
</evidence>
<feature type="domain" description="Major facilitator superfamily (MFS) profile" evidence="7">
    <location>
        <begin position="24"/>
        <end position="440"/>
    </location>
</feature>
<dbReference type="InterPro" id="IPR036259">
    <property type="entry name" value="MFS_trans_sf"/>
</dbReference>
<feature type="transmembrane region" description="Helical" evidence="6">
    <location>
        <begin position="343"/>
        <end position="366"/>
    </location>
</feature>
<dbReference type="PANTHER" id="PTHR23505">
    <property type="entry name" value="SPINSTER"/>
    <property type="match status" value="1"/>
</dbReference>
<keyword evidence="4 6" id="KW-1133">Transmembrane helix</keyword>
<dbReference type="RefSeq" id="WP_310798807.1">
    <property type="nucleotide sequence ID" value="NZ_CP123872.1"/>
</dbReference>
<evidence type="ECO:0000313" key="8">
    <source>
        <dbReference type="EMBL" id="WND02962.1"/>
    </source>
</evidence>
<dbReference type="Pfam" id="PF07690">
    <property type="entry name" value="MFS_1"/>
    <property type="match status" value="1"/>
</dbReference>
<comment type="subcellular location">
    <subcellularLocation>
        <location evidence="1">Membrane</location>
        <topology evidence="1">Multi-pass membrane protein</topology>
    </subcellularLocation>
</comment>
<evidence type="ECO:0000256" key="2">
    <source>
        <dbReference type="ARBA" id="ARBA00022448"/>
    </source>
</evidence>
<dbReference type="GO" id="GO:0016020">
    <property type="term" value="C:membrane"/>
    <property type="evidence" value="ECO:0007669"/>
    <property type="project" value="UniProtKB-SubCell"/>
</dbReference>
<evidence type="ECO:0000256" key="4">
    <source>
        <dbReference type="ARBA" id="ARBA00022989"/>
    </source>
</evidence>
<feature type="transmembrane region" description="Helical" evidence="6">
    <location>
        <begin position="286"/>
        <end position="304"/>
    </location>
</feature>
<dbReference type="AlphaFoldDB" id="A0AA52H9W2"/>
<dbReference type="InterPro" id="IPR044770">
    <property type="entry name" value="MFS_spinster-like"/>
</dbReference>
<sequence>MTMEPKKSDNLSSGYPKASYAWYTVALLLVVYTFSFIDRQILGLLGNEVKQTFAISDTQFGLVTGYAFALFYAAFGLFFAKIADTKSRKWLIAFGLFVWSIMTALTAFSKSFLQLFLFRIGVGVGEATLAPAANSLIADSFPRERLSMALSVYSMGLPVGSGLAFILGGHVIDLAHTLPEISFMGFSVAEAWQKAFFMVGVPGILLAFLVAALREPLRKGAVQEKAKKTLNFSDLIQQYKKAPKAYNAIIIGTSLMLAISFGVIVFLAIFMGRIHEIDPGTVGKTFGGITLVGGVLGLFLGGWASDKLWKRGRKDAPILVILLALLFSFIPSLIFPLTDNISLMWFMLSAQVIFLNLPIGVCYAGLQIITPSHLRGQVAAVAVLAANLLGYGLGPVLIGLFTDGLFQDDMAIGKSMALLALVISPIAAFILAYGRKDFSDLAAKNM</sequence>
<evidence type="ECO:0000313" key="9">
    <source>
        <dbReference type="Proteomes" id="UP001268683"/>
    </source>
</evidence>
<keyword evidence="3 6" id="KW-0812">Transmembrane</keyword>
<dbReference type="Gene3D" id="1.20.1250.20">
    <property type="entry name" value="MFS general substrate transporter like domains"/>
    <property type="match status" value="2"/>
</dbReference>
<feature type="transmembrane region" description="Helical" evidence="6">
    <location>
        <begin position="20"/>
        <end position="37"/>
    </location>
</feature>
<reference evidence="8" key="1">
    <citation type="submission" date="2023-04" db="EMBL/GenBank/DDBJ databases">
        <title>Complete genome sequence of Temperatibacter marinus.</title>
        <authorList>
            <person name="Rong J.-C."/>
            <person name="Yi M.-L."/>
            <person name="Zhao Q."/>
        </authorList>
    </citation>
    <scope>NUCLEOTIDE SEQUENCE</scope>
    <source>
        <strain evidence="8">NBRC 110045</strain>
    </source>
</reference>
<name>A0AA52H9W2_9PROT</name>
<feature type="transmembrane region" description="Helical" evidence="6">
    <location>
        <begin position="150"/>
        <end position="172"/>
    </location>
</feature>
<evidence type="ECO:0000256" key="1">
    <source>
        <dbReference type="ARBA" id="ARBA00004141"/>
    </source>
</evidence>
<gene>
    <name evidence="8" type="ORF">QGN29_01110</name>
</gene>
<dbReference type="Proteomes" id="UP001268683">
    <property type="component" value="Chromosome"/>
</dbReference>
<dbReference type="GO" id="GO:0022857">
    <property type="term" value="F:transmembrane transporter activity"/>
    <property type="evidence" value="ECO:0007669"/>
    <property type="project" value="InterPro"/>
</dbReference>
<dbReference type="InterPro" id="IPR020846">
    <property type="entry name" value="MFS_dom"/>
</dbReference>
<evidence type="ECO:0000256" key="5">
    <source>
        <dbReference type="ARBA" id="ARBA00023136"/>
    </source>
</evidence>
<feature type="transmembrane region" description="Helical" evidence="6">
    <location>
        <begin position="91"/>
        <end position="109"/>
    </location>
</feature>
<keyword evidence="2" id="KW-0813">Transport</keyword>
<evidence type="ECO:0000256" key="6">
    <source>
        <dbReference type="SAM" id="Phobius"/>
    </source>
</evidence>
<feature type="transmembrane region" description="Helical" evidence="6">
    <location>
        <begin position="60"/>
        <end position="79"/>
    </location>
</feature>
<feature type="transmembrane region" description="Helical" evidence="6">
    <location>
        <begin position="316"/>
        <end position="337"/>
    </location>
</feature>
<keyword evidence="5 6" id="KW-0472">Membrane</keyword>
<dbReference type="PROSITE" id="PS50850">
    <property type="entry name" value="MFS"/>
    <property type="match status" value="1"/>
</dbReference>
<dbReference type="InterPro" id="IPR011701">
    <property type="entry name" value="MFS"/>
</dbReference>
<accession>A0AA52H9W2</accession>
<feature type="transmembrane region" description="Helical" evidence="6">
    <location>
        <begin position="192"/>
        <end position="213"/>
    </location>
</feature>
<feature type="transmembrane region" description="Helical" evidence="6">
    <location>
        <begin position="378"/>
        <end position="401"/>
    </location>
</feature>
<feature type="transmembrane region" description="Helical" evidence="6">
    <location>
        <begin position="248"/>
        <end position="274"/>
    </location>
</feature>
<feature type="transmembrane region" description="Helical" evidence="6">
    <location>
        <begin position="416"/>
        <end position="434"/>
    </location>
</feature>